<reference evidence="2" key="1">
    <citation type="submission" date="2020-07" db="EMBL/GenBank/DDBJ databases">
        <title>The High-quality genome of the commercially important snow crab, Chionoecetes opilio.</title>
        <authorList>
            <person name="Jeong J.-H."/>
            <person name="Ryu S."/>
        </authorList>
    </citation>
    <scope>NUCLEOTIDE SEQUENCE</scope>
    <source>
        <strain evidence="2">MADBK_172401_WGS</strain>
        <tissue evidence="2">Digestive gland</tissue>
    </source>
</reference>
<sequence>MSRKVAPCSLEKSSSLVKRSAIVIVVKSECVDEPTLCLLGSGRYTVPQSSVGGGSMTHQSIIMSMTHASTRTTNTQTTNKHARQKIKNIPRQCKPDQPKLLKGSAEAADAGLKHVSPARGTKGTRDNDMLGMKECLISGIPFALHIKNMRIFTIVPTATSAHYGTLHPCLVTTT</sequence>
<proteinExistence type="predicted"/>
<protein>
    <submittedName>
        <fullName evidence="2">Uncharacterized protein</fullName>
    </submittedName>
</protein>
<dbReference type="Proteomes" id="UP000770661">
    <property type="component" value="Unassembled WGS sequence"/>
</dbReference>
<organism evidence="2 3">
    <name type="scientific">Chionoecetes opilio</name>
    <name type="common">Atlantic snow crab</name>
    <name type="synonym">Cancer opilio</name>
    <dbReference type="NCBI Taxonomy" id="41210"/>
    <lineage>
        <taxon>Eukaryota</taxon>
        <taxon>Metazoa</taxon>
        <taxon>Ecdysozoa</taxon>
        <taxon>Arthropoda</taxon>
        <taxon>Crustacea</taxon>
        <taxon>Multicrustacea</taxon>
        <taxon>Malacostraca</taxon>
        <taxon>Eumalacostraca</taxon>
        <taxon>Eucarida</taxon>
        <taxon>Decapoda</taxon>
        <taxon>Pleocyemata</taxon>
        <taxon>Brachyura</taxon>
        <taxon>Eubrachyura</taxon>
        <taxon>Majoidea</taxon>
        <taxon>Majidae</taxon>
        <taxon>Chionoecetes</taxon>
    </lineage>
</organism>
<feature type="region of interest" description="Disordered" evidence="1">
    <location>
        <begin position="105"/>
        <end position="127"/>
    </location>
</feature>
<accession>A0A8J4YBY0</accession>
<evidence type="ECO:0000313" key="2">
    <source>
        <dbReference type="EMBL" id="KAG0724342.1"/>
    </source>
</evidence>
<name>A0A8J4YBY0_CHIOP</name>
<dbReference type="EMBL" id="JACEEZ010007059">
    <property type="protein sequence ID" value="KAG0724342.1"/>
    <property type="molecule type" value="Genomic_DNA"/>
</dbReference>
<comment type="caution">
    <text evidence="2">The sequence shown here is derived from an EMBL/GenBank/DDBJ whole genome shotgun (WGS) entry which is preliminary data.</text>
</comment>
<keyword evidence="3" id="KW-1185">Reference proteome</keyword>
<evidence type="ECO:0000256" key="1">
    <source>
        <dbReference type="SAM" id="MobiDB-lite"/>
    </source>
</evidence>
<dbReference type="AlphaFoldDB" id="A0A8J4YBY0"/>
<gene>
    <name evidence="2" type="ORF">GWK47_005201</name>
</gene>
<evidence type="ECO:0000313" key="3">
    <source>
        <dbReference type="Proteomes" id="UP000770661"/>
    </source>
</evidence>